<sequence length="426" mass="44700">MKPTPVSSIAERVRVVQSDAAKAQQFVADDLATVKAREEDLQAWVLIDENAPQTVGPTPAGPLAGVSVGVKDLIDVAGMPTRSGSTTTSPENKLSSAPCIELLESLGATVLGKTTTTEFGFFKPSKTRNPINGNHTPGGSSSGSAAAVGGKTLPLALGTQTAGSVTRPASYCGAAAFVFARQDVNLEGVDGMAKSLDSLGFLAQTTEDLNIAVAAFLNRPLTLTTGDVTVLLWPGSDIAEISPAMTGAINNAANLLTETGLEYCSFELTDHVATLTQDHPVIMAYEAYEKHGRLLNERPEDLSPQFRELLITGKGLSQEQYDSALSRTQRTDELFRSLLKPGTVIMGPAAQDAAPYGQESTGDPVLSRPWQALGYPVLTVPGARNATGMPLGIQLIGPPGTEAELFTVGKTLEEKLTEQHGGNESL</sequence>
<dbReference type="InterPro" id="IPR000120">
    <property type="entry name" value="Amidase"/>
</dbReference>
<accession>A0ABX5L527</accession>
<dbReference type="Pfam" id="PF01425">
    <property type="entry name" value="Amidase"/>
    <property type="match status" value="1"/>
</dbReference>
<dbReference type="InterPro" id="IPR036928">
    <property type="entry name" value="AS_sf"/>
</dbReference>
<evidence type="ECO:0000313" key="3">
    <source>
        <dbReference type="EMBL" id="PWI27826.1"/>
    </source>
</evidence>
<dbReference type="PANTHER" id="PTHR11895:SF151">
    <property type="entry name" value="GLUTAMYL-TRNA(GLN) AMIDOTRANSFERASE SUBUNIT A"/>
    <property type="match status" value="1"/>
</dbReference>
<dbReference type="RefSeq" id="WP_109303606.1">
    <property type="nucleotide sequence ID" value="NZ_QFWG01000005.1"/>
</dbReference>
<evidence type="ECO:0000313" key="4">
    <source>
        <dbReference type="Proteomes" id="UP000245514"/>
    </source>
</evidence>
<name>A0ABX5L527_9MICC</name>
<evidence type="ECO:0000256" key="1">
    <source>
        <dbReference type="SAM" id="MobiDB-lite"/>
    </source>
</evidence>
<organism evidence="3 4">
    <name type="scientific">Pseudoglutamicibacter cumminsii</name>
    <dbReference type="NCBI Taxonomy" id="156979"/>
    <lineage>
        <taxon>Bacteria</taxon>
        <taxon>Bacillati</taxon>
        <taxon>Actinomycetota</taxon>
        <taxon>Actinomycetes</taxon>
        <taxon>Micrococcales</taxon>
        <taxon>Micrococcaceae</taxon>
        <taxon>Pseudoglutamicibacter</taxon>
    </lineage>
</organism>
<dbReference type="Proteomes" id="UP000245514">
    <property type="component" value="Unassembled WGS sequence"/>
</dbReference>
<dbReference type="SUPFAM" id="SSF75304">
    <property type="entry name" value="Amidase signature (AS) enzymes"/>
    <property type="match status" value="1"/>
</dbReference>
<feature type="region of interest" description="Disordered" evidence="1">
    <location>
        <begin position="122"/>
        <end position="145"/>
    </location>
</feature>
<proteinExistence type="predicted"/>
<dbReference type="EMBL" id="QFWG01000005">
    <property type="protein sequence ID" value="PWI27826.1"/>
    <property type="molecule type" value="Genomic_DNA"/>
</dbReference>
<dbReference type="PANTHER" id="PTHR11895">
    <property type="entry name" value="TRANSAMIDASE"/>
    <property type="match status" value="1"/>
</dbReference>
<feature type="compositionally biased region" description="Polar residues" evidence="1">
    <location>
        <begin position="127"/>
        <end position="137"/>
    </location>
</feature>
<dbReference type="Gene3D" id="3.90.1300.10">
    <property type="entry name" value="Amidase signature (AS) domain"/>
    <property type="match status" value="1"/>
</dbReference>
<feature type="domain" description="Amidase" evidence="2">
    <location>
        <begin position="58"/>
        <end position="405"/>
    </location>
</feature>
<evidence type="ECO:0000259" key="2">
    <source>
        <dbReference type="Pfam" id="PF01425"/>
    </source>
</evidence>
<comment type="caution">
    <text evidence="3">The sequence shown here is derived from an EMBL/GenBank/DDBJ whole genome shotgun (WGS) entry which is preliminary data.</text>
</comment>
<gene>
    <name evidence="3" type="ORF">CAY35_05075</name>
</gene>
<reference evidence="3 4" key="1">
    <citation type="submission" date="2018-05" db="EMBL/GenBank/DDBJ databases">
        <title>Draft Genome Sequence of Arthrobacter cumminsii IME1328, Isolated from a Patient Who Suffered from Foot Ulcers in China.</title>
        <authorList>
            <person name="Li M."/>
            <person name="Jiang Z."/>
            <person name="Sun Q."/>
            <person name="Tong Y."/>
        </authorList>
    </citation>
    <scope>NUCLEOTIDE SEQUENCE [LARGE SCALE GENOMIC DNA]</scope>
    <source>
        <strain evidence="3 4">IME1328</strain>
    </source>
</reference>
<keyword evidence="4" id="KW-1185">Reference proteome</keyword>
<protein>
    <submittedName>
        <fullName evidence="3">Amidase</fullName>
    </submittedName>
</protein>
<dbReference type="InterPro" id="IPR023631">
    <property type="entry name" value="Amidase_dom"/>
</dbReference>